<dbReference type="RefSeq" id="WP_344636578.1">
    <property type="nucleotide sequence ID" value="NZ_BAAATR010000010.1"/>
</dbReference>
<dbReference type="PROSITE" id="PS51826">
    <property type="entry name" value="PSBD"/>
    <property type="match status" value="2"/>
</dbReference>
<dbReference type="InterPro" id="IPR004167">
    <property type="entry name" value="PSBD"/>
</dbReference>
<evidence type="ECO:0000259" key="8">
    <source>
        <dbReference type="PROSITE" id="PS50968"/>
    </source>
</evidence>
<evidence type="ECO:0000256" key="1">
    <source>
        <dbReference type="ARBA" id="ARBA00001938"/>
    </source>
</evidence>
<dbReference type="InterPro" id="IPR000089">
    <property type="entry name" value="Biotin_lipoyl"/>
</dbReference>
<feature type="domain" description="Peripheral subunit-binding (PSBD)" evidence="9">
    <location>
        <begin position="91"/>
        <end position="128"/>
    </location>
</feature>
<comment type="cofactor">
    <cofactor evidence="1 6">
        <name>(R)-lipoate</name>
        <dbReference type="ChEBI" id="CHEBI:83088"/>
    </cofactor>
</comment>
<evidence type="ECO:0000256" key="4">
    <source>
        <dbReference type="ARBA" id="ARBA00022823"/>
    </source>
</evidence>
<dbReference type="InterPro" id="IPR023213">
    <property type="entry name" value="CAT-like_dom_sf"/>
</dbReference>
<dbReference type="Pfam" id="PF02817">
    <property type="entry name" value="E3_binding"/>
    <property type="match status" value="2"/>
</dbReference>
<evidence type="ECO:0000259" key="9">
    <source>
        <dbReference type="PROSITE" id="PS51826"/>
    </source>
</evidence>
<dbReference type="SUPFAM" id="SSF51230">
    <property type="entry name" value="Single hybrid motif"/>
    <property type="match status" value="1"/>
</dbReference>
<dbReference type="Pfam" id="PF00364">
    <property type="entry name" value="Biotin_lipoyl"/>
    <property type="match status" value="1"/>
</dbReference>
<feature type="domain" description="Lipoyl-binding" evidence="8">
    <location>
        <begin position="1"/>
        <end position="76"/>
    </location>
</feature>
<dbReference type="Proteomes" id="UP001500305">
    <property type="component" value="Unassembled WGS sequence"/>
</dbReference>
<dbReference type="InterPro" id="IPR001078">
    <property type="entry name" value="2-oxoacid_DH_actylTfrase"/>
</dbReference>
<dbReference type="EMBL" id="BAAATR010000010">
    <property type="protein sequence ID" value="GAA2243902.1"/>
    <property type="molecule type" value="Genomic_DNA"/>
</dbReference>
<comment type="similarity">
    <text evidence="2 6">Belongs to the 2-oxoacid dehydrogenase family.</text>
</comment>
<dbReference type="InterPro" id="IPR036625">
    <property type="entry name" value="E3-bd_dom_sf"/>
</dbReference>
<gene>
    <name evidence="10" type="ORF">GCM10010430_27040</name>
</gene>
<protein>
    <recommendedName>
        <fullName evidence="6">Dihydrolipoamide acetyltransferase component of pyruvate dehydrogenase complex</fullName>
        <ecNumber evidence="6">2.3.1.-</ecNumber>
    </recommendedName>
</protein>
<dbReference type="EC" id="2.3.1.-" evidence="6"/>
<dbReference type="Gene3D" id="3.30.559.10">
    <property type="entry name" value="Chloramphenicol acetyltransferase-like domain"/>
    <property type="match status" value="1"/>
</dbReference>
<proteinExistence type="inferred from homology"/>
<sequence>MAEFRMPALGADMTEGTLLEWLVHPGDQVRKGDIVAVVDTAKAAIEVECFENGTVDRLLVEPGTTMPVGASLAVIGPARPATQTSEPSVPVTSPLVRHLAEESGVDLATVHGTGPGGRITRADVNAEPPSAAPLRTPPAETDTTKPPDTPRVRPEKPPTPPARPGTGDGATRVRATPLAKRLAVEAGIDLAAVAGTGTGGAVRALDVKAALAAALPSAATARPAAATGRHETMRRAVGDLMARSKREIPHYYLSTTVDLGAAIGWLHERNRELPVAERLVPTALLLKAAALAAREVPQLNGFWTDDHFTAAPAVHLGVAVALRGGGLVAPAIHDATDLTLPELMARLRDLVSRARSGRLHRSETTDPTITVTNLGDQGVEAVLGVIYPPQVALVGLGRVVERPWAVDGLLGIRPVVTATLSADHRASDGATGARYLAALDRLLQKPEEL</sequence>
<dbReference type="SUPFAM" id="SSF47005">
    <property type="entry name" value="Peripheral subunit-binding domain of 2-oxo acid dehydrogenase complex"/>
    <property type="match status" value="2"/>
</dbReference>
<reference evidence="11" key="1">
    <citation type="journal article" date="2019" name="Int. J. Syst. Evol. Microbiol.">
        <title>The Global Catalogue of Microorganisms (GCM) 10K type strain sequencing project: providing services to taxonomists for standard genome sequencing and annotation.</title>
        <authorList>
            <consortium name="The Broad Institute Genomics Platform"/>
            <consortium name="The Broad Institute Genome Sequencing Center for Infectious Disease"/>
            <person name="Wu L."/>
            <person name="Ma J."/>
        </authorList>
    </citation>
    <scope>NUCLEOTIDE SEQUENCE [LARGE SCALE GENOMIC DNA]</scope>
    <source>
        <strain evidence="11">JCM 7356</strain>
    </source>
</reference>
<dbReference type="Pfam" id="PF00198">
    <property type="entry name" value="2-oxoacid_dh"/>
    <property type="match status" value="1"/>
</dbReference>
<dbReference type="Gene3D" id="4.10.320.10">
    <property type="entry name" value="E3-binding domain"/>
    <property type="match status" value="2"/>
</dbReference>
<keyword evidence="11" id="KW-1185">Reference proteome</keyword>
<name>A0ABP5QWR9_9ACTN</name>
<feature type="compositionally biased region" description="Basic and acidic residues" evidence="7">
    <location>
        <begin position="142"/>
        <end position="156"/>
    </location>
</feature>
<feature type="region of interest" description="Disordered" evidence="7">
    <location>
        <begin position="107"/>
        <end position="171"/>
    </location>
</feature>
<evidence type="ECO:0000256" key="2">
    <source>
        <dbReference type="ARBA" id="ARBA00007317"/>
    </source>
</evidence>
<dbReference type="CDD" id="cd06849">
    <property type="entry name" value="lipoyl_domain"/>
    <property type="match status" value="1"/>
</dbReference>
<accession>A0ABP5QWR9</accession>
<dbReference type="SUPFAM" id="SSF52777">
    <property type="entry name" value="CoA-dependent acyltransferases"/>
    <property type="match status" value="1"/>
</dbReference>
<dbReference type="PANTHER" id="PTHR43178:SF5">
    <property type="entry name" value="LIPOAMIDE ACYLTRANSFERASE COMPONENT OF BRANCHED-CHAIN ALPHA-KETO ACID DEHYDROGENASE COMPLEX, MITOCHONDRIAL"/>
    <property type="match status" value="1"/>
</dbReference>
<evidence type="ECO:0000256" key="3">
    <source>
        <dbReference type="ARBA" id="ARBA00022679"/>
    </source>
</evidence>
<organism evidence="10 11">
    <name type="scientific">Kitasatospora cystarginea</name>
    <dbReference type="NCBI Taxonomy" id="58350"/>
    <lineage>
        <taxon>Bacteria</taxon>
        <taxon>Bacillati</taxon>
        <taxon>Actinomycetota</taxon>
        <taxon>Actinomycetes</taxon>
        <taxon>Kitasatosporales</taxon>
        <taxon>Streptomycetaceae</taxon>
        <taxon>Kitasatospora</taxon>
    </lineage>
</organism>
<evidence type="ECO:0000256" key="5">
    <source>
        <dbReference type="ARBA" id="ARBA00023315"/>
    </source>
</evidence>
<feature type="domain" description="Peripheral subunit-binding (PSBD)" evidence="9">
    <location>
        <begin position="174"/>
        <end position="211"/>
    </location>
</feature>
<dbReference type="PROSITE" id="PS50968">
    <property type="entry name" value="BIOTINYL_LIPOYL"/>
    <property type="match status" value="1"/>
</dbReference>
<dbReference type="InterPro" id="IPR011053">
    <property type="entry name" value="Single_hybrid_motif"/>
</dbReference>
<dbReference type="InterPro" id="IPR050743">
    <property type="entry name" value="2-oxoacid_DH_E2_comp"/>
</dbReference>
<keyword evidence="3 6" id="KW-0808">Transferase</keyword>
<comment type="caution">
    <text evidence="10">The sequence shown here is derived from an EMBL/GenBank/DDBJ whole genome shotgun (WGS) entry which is preliminary data.</text>
</comment>
<evidence type="ECO:0000313" key="10">
    <source>
        <dbReference type="EMBL" id="GAA2243902.1"/>
    </source>
</evidence>
<evidence type="ECO:0000313" key="11">
    <source>
        <dbReference type="Proteomes" id="UP001500305"/>
    </source>
</evidence>
<keyword evidence="5 6" id="KW-0012">Acyltransferase</keyword>
<keyword evidence="4 6" id="KW-0450">Lipoyl</keyword>
<dbReference type="Gene3D" id="2.40.50.100">
    <property type="match status" value="1"/>
</dbReference>
<dbReference type="PANTHER" id="PTHR43178">
    <property type="entry name" value="DIHYDROLIPOAMIDE ACETYLTRANSFERASE COMPONENT OF PYRUVATE DEHYDROGENASE COMPLEX"/>
    <property type="match status" value="1"/>
</dbReference>
<evidence type="ECO:0000256" key="6">
    <source>
        <dbReference type="RuleBase" id="RU003423"/>
    </source>
</evidence>
<evidence type="ECO:0000256" key="7">
    <source>
        <dbReference type="SAM" id="MobiDB-lite"/>
    </source>
</evidence>